<organism evidence="6">
    <name type="scientific">Singulisphaera sp. Ch08</name>
    <dbReference type="NCBI Taxonomy" id="3120278"/>
    <lineage>
        <taxon>Bacteria</taxon>
        <taxon>Pseudomonadati</taxon>
        <taxon>Planctomycetota</taxon>
        <taxon>Planctomycetia</taxon>
        <taxon>Isosphaerales</taxon>
        <taxon>Isosphaeraceae</taxon>
        <taxon>Singulisphaera</taxon>
    </lineage>
</organism>
<dbReference type="PROSITE" id="PS51194">
    <property type="entry name" value="HELICASE_CTER"/>
    <property type="match status" value="1"/>
</dbReference>
<dbReference type="InterPro" id="IPR001650">
    <property type="entry name" value="Helicase_C-like"/>
</dbReference>
<evidence type="ECO:0000313" key="6">
    <source>
        <dbReference type="EMBL" id="XBH05192.1"/>
    </source>
</evidence>
<keyword evidence="6" id="KW-0378">Hydrolase</keyword>
<protein>
    <submittedName>
        <fullName evidence="6">DEAD/DEAH box helicase</fullName>
    </submittedName>
</protein>
<dbReference type="GO" id="GO:0036297">
    <property type="term" value="P:interstrand cross-link repair"/>
    <property type="evidence" value="ECO:0007669"/>
    <property type="project" value="TreeGrafter"/>
</dbReference>
<dbReference type="SMART" id="SM00487">
    <property type="entry name" value="DEXDc"/>
    <property type="match status" value="1"/>
</dbReference>
<keyword evidence="2" id="KW-0067">ATP-binding</keyword>
<dbReference type="InterPro" id="IPR014001">
    <property type="entry name" value="Helicase_ATP-bd"/>
</dbReference>
<dbReference type="InterPro" id="IPR018973">
    <property type="entry name" value="MZB"/>
</dbReference>
<dbReference type="InterPro" id="IPR027417">
    <property type="entry name" value="P-loop_NTPase"/>
</dbReference>
<dbReference type="EMBL" id="CP155447">
    <property type="protein sequence ID" value="XBH05192.1"/>
    <property type="molecule type" value="Genomic_DNA"/>
</dbReference>
<dbReference type="GO" id="GO:0006289">
    <property type="term" value="P:nucleotide-excision repair"/>
    <property type="evidence" value="ECO:0007669"/>
    <property type="project" value="TreeGrafter"/>
</dbReference>
<dbReference type="SMART" id="SM00490">
    <property type="entry name" value="HELICc"/>
    <property type="match status" value="1"/>
</dbReference>
<dbReference type="GO" id="GO:0043138">
    <property type="term" value="F:3'-5' DNA helicase activity"/>
    <property type="evidence" value="ECO:0007669"/>
    <property type="project" value="TreeGrafter"/>
</dbReference>
<dbReference type="Pfam" id="PF00270">
    <property type="entry name" value="DEAD"/>
    <property type="match status" value="1"/>
</dbReference>
<evidence type="ECO:0000259" key="4">
    <source>
        <dbReference type="PROSITE" id="PS51192"/>
    </source>
</evidence>
<evidence type="ECO:0000256" key="3">
    <source>
        <dbReference type="SAM" id="MobiDB-lite"/>
    </source>
</evidence>
<dbReference type="GO" id="GO:0003676">
    <property type="term" value="F:nucleic acid binding"/>
    <property type="evidence" value="ECO:0007669"/>
    <property type="project" value="InterPro"/>
</dbReference>
<feature type="domain" description="Helicase C-terminal" evidence="5">
    <location>
        <begin position="919"/>
        <end position="1087"/>
    </location>
</feature>
<dbReference type="RefSeq" id="WP_406697999.1">
    <property type="nucleotide sequence ID" value="NZ_CP155447.1"/>
</dbReference>
<feature type="compositionally biased region" description="Basic residues" evidence="3">
    <location>
        <begin position="1439"/>
        <end position="1452"/>
    </location>
</feature>
<evidence type="ECO:0000259" key="5">
    <source>
        <dbReference type="PROSITE" id="PS51194"/>
    </source>
</evidence>
<reference evidence="6" key="1">
    <citation type="submission" date="2024-05" db="EMBL/GenBank/DDBJ databases">
        <title>Planctomycetes of the genus Singulisphaera possess chitinolytic capabilities.</title>
        <authorList>
            <person name="Ivanova A."/>
        </authorList>
    </citation>
    <scope>NUCLEOTIDE SEQUENCE</scope>
    <source>
        <strain evidence="6">Ch08T</strain>
    </source>
</reference>
<dbReference type="Pfam" id="PF09369">
    <property type="entry name" value="MZB"/>
    <property type="match status" value="1"/>
</dbReference>
<accession>A0AAU7CJS9</accession>
<gene>
    <name evidence="6" type="ORF">V5E97_03995</name>
</gene>
<keyword evidence="1" id="KW-0547">Nucleotide-binding</keyword>
<sequence length="1851" mass="205598">MPINPIQIAREIESTFCRYLRTTFQFPDDHADLCERFAAALAEPARLFRGPYLHGLAPYLRDASVLELIQRGVLPEALRSLPLLSPPDRPLYRHQVAAIERLRSGRNVIVSSGTGSGKTLTFLTPILAKILEDPSPGIHALLLYPMNALVNDQLKTLRRVLREIPAVRFGRYINIQVTPRTEREGRALHPDAPANEVVSRESFRDNPPHLLITNYAMLEYLLLRADDSPLFHGPWRFVVVDEAHTYGGTKGSEVAMLLRRLVARVKAEGQTPPQCIATSATLGAADPVRRREVLEFARSLFNVPFEEGSGDDPGDLIVAEKQHAPAEGGCEPEPSIYTHPAVERACQPGASWNEELSETLKQAGFPADRVDAAALAGQSSVEEGLYETFRHDVRTLRLREAADDPHDLPSAAQKVLGRHDEVAISQLCGLVRVSSLARVPGGDARLVPCRYHFFVRGLNRGYVALVPGADRAEPLLFLEPTRETDEGLRTLELRVCRKCGQPYLYGVANSGEGGMTLAPAADPFGDPPQALWLTWTRPDRRSDDECEEGEEEEARYPIRAFHTRTGAYRDLGNGVLQVDEVRLWEVSQQGSLKTCVTCGGRQVVTRLQADSEAAQAVIADAFYRCLPEASSPPARPEALEYPGRGRKLLAFADSRQSAAYFAPYLQNTSDERVMRWLIYRACDRAASRLDGEVDANTLLSQMVRIGDEQGVFPLAMNRGQQQERCARALVAEFCLPFGRRQSLEALALIACGVDLRRAWVPPGELGRWLDIAEQETVAEVLLTTLRQVKAVELPDPLTPNDPAFGYQTGPDAFIARGSETSINKSRLHGFGPERAPHLQRRSAYLGRVLAEAAKARGVKAPTGPEVVTLLDRIWTALTSSARPVLARVQVAPGTVGHQLRWEALTFRPRGNWYVCNHCRQWSALNALGICPSFRCTGRLEQAGPDLALADHHYRRAYYLPDEGPLPLVAKEHTAQLSPKLATEYQVAFQDGHFPDVGQINVLSSSTTFELGVDLGDLEAVYLRNVPPSPANYQQRAGRAGRGIGSAAFSVTFAMTRSHDEHYYANPPQLIDGLIRSPRIELRNETLALRHVSAVLLADFVRNWARSRDQVLQKIGQILPEAQALEVPADAFLDQMADLLAGNTRAVELLWPWGASESSRRDLAARITEAFARAREHYANEMAMYLQAIEALDTDRKTAEVTGEHERARRLYNFGAMLRQRLEAFRDKDWVTYYSDRSVLPSYAFPIYNVALETPDRDLKLERDLRLALTEYVPGASIVAKGRLWRSIGIRKPWQKPLEEKWYARCPTCWHVMRHLDPNQVFPDDVCPVCHHDGGRPVRRKYRYLVPEYGFTTDLTTAGESLVFDRPQRILASRVLFVPQQQQDDPVRAYLGDGPLRVEVRSTERADFFVFNSGDEPDGMGFRLCRLCGRRVEVEPVGRGKQRRERVKTHRTPYGKDCPGEQYDRVHLGHEFISSAARLSLTGTNHPYTDQPFWLSVLYAVLGGMAEALGIDAADINGVIRPIEMGGNIGQELVIFDDVPGGAGHSLRLEGADELRRALEAARARVTNCTCGETASCYACLRSYRNQFCHESLTRGPVADYLGTLLDGLTTHSDDDLPYLLPDRSSAIRSAIRNATRLDLIVHRLDSTGPPEVGPWYLQLLHAASRAGSRVRIAVRNPGQEEGRDGIAAHLVALTQAGVELYLADPSAPSADYSLLALGPEGEPSTRSVGLRWGESLDNPPLDGQTHRMPLWSNRFRSRLATARDASDAWFAAHSRPLNPAELLRSHPGCRVHPIAKGEPVDLLAIFGALPGRIERCRMQDPYLLTSHQLDGFGAFLASVRWQPAGESIPST</sequence>
<dbReference type="PANTHER" id="PTHR47957:SF3">
    <property type="entry name" value="ATP-DEPENDENT HELICASE HRQ1"/>
    <property type="match status" value="1"/>
</dbReference>
<keyword evidence="6" id="KW-0347">Helicase</keyword>
<dbReference type="SUPFAM" id="SSF52540">
    <property type="entry name" value="P-loop containing nucleoside triphosphate hydrolases"/>
    <property type="match status" value="2"/>
</dbReference>
<dbReference type="GO" id="GO:0005524">
    <property type="term" value="F:ATP binding"/>
    <property type="evidence" value="ECO:0007669"/>
    <property type="project" value="UniProtKB-KW"/>
</dbReference>
<dbReference type="PROSITE" id="PS51192">
    <property type="entry name" value="HELICASE_ATP_BIND_1"/>
    <property type="match status" value="1"/>
</dbReference>
<proteinExistence type="predicted"/>
<dbReference type="InterPro" id="IPR011545">
    <property type="entry name" value="DEAD/DEAH_box_helicase_dom"/>
</dbReference>
<evidence type="ECO:0000256" key="2">
    <source>
        <dbReference type="ARBA" id="ARBA00022840"/>
    </source>
</evidence>
<evidence type="ECO:0000256" key="1">
    <source>
        <dbReference type="ARBA" id="ARBA00022741"/>
    </source>
</evidence>
<dbReference type="Pfam" id="PF00271">
    <property type="entry name" value="Helicase_C"/>
    <property type="match status" value="1"/>
</dbReference>
<dbReference type="PANTHER" id="PTHR47957">
    <property type="entry name" value="ATP-DEPENDENT HELICASE HRQ1"/>
    <property type="match status" value="1"/>
</dbReference>
<name>A0AAU7CJS9_9BACT</name>
<feature type="region of interest" description="Disordered" evidence="3">
    <location>
        <begin position="1438"/>
        <end position="1459"/>
    </location>
</feature>
<dbReference type="Gene3D" id="3.40.50.300">
    <property type="entry name" value="P-loop containing nucleotide triphosphate hydrolases"/>
    <property type="match status" value="2"/>
</dbReference>
<feature type="domain" description="Helicase ATP-binding" evidence="4">
    <location>
        <begin position="99"/>
        <end position="300"/>
    </location>
</feature>